<dbReference type="Pfam" id="PF00440">
    <property type="entry name" value="TetR_N"/>
    <property type="match status" value="1"/>
</dbReference>
<dbReference type="EMBL" id="JAKFHA010000025">
    <property type="protein sequence ID" value="MCF2531574.1"/>
    <property type="molecule type" value="Genomic_DNA"/>
</dbReference>
<proteinExistence type="predicted"/>
<feature type="domain" description="HTH tetR-type" evidence="5">
    <location>
        <begin position="11"/>
        <end position="71"/>
    </location>
</feature>
<dbReference type="InterPro" id="IPR001647">
    <property type="entry name" value="HTH_TetR"/>
</dbReference>
<dbReference type="SUPFAM" id="SSF48498">
    <property type="entry name" value="Tetracyclin repressor-like, C-terminal domain"/>
    <property type="match status" value="1"/>
</dbReference>
<evidence type="ECO:0000313" key="7">
    <source>
        <dbReference type="Proteomes" id="UP001165378"/>
    </source>
</evidence>
<evidence type="ECO:0000256" key="3">
    <source>
        <dbReference type="ARBA" id="ARBA00023163"/>
    </source>
</evidence>
<dbReference type="GO" id="GO:0000976">
    <property type="term" value="F:transcription cis-regulatory region binding"/>
    <property type="evidence" value="ECO:0007669"/>
    <property type="project" value="TreeGrafter"/>
</dbReference>
<keyword evidence="2 4" id="KW-0238">DNA-binding</keyword>
<accession>A0AA41Q4U1</accession>
<dbReference type="PANTHER" id="PTHR30055">
    <property type="entry name" value="HTH-TYPE TRANSCRIPTIONAL REGULATOR RUTR"/>
    <property type="match status" value="1"/>
</dbReference>
<dbReference type="InterPro" id="IPR009057">
    <property type="entry name" value="Homeodomain-like_sf"/>
</dbReference>
<dbReference type="PANTHER" id="PTHR30055:SF234">
    <property type="entry name" value="HTH-TYPE TRANSCRIPTIONAL REGULATOR BETI"/>
    <property type="match status" value="1"/>
</dbReference>
<evidence type="ECO:0000259" key="5">
    <source>
        <dbReference type="PROSITE" id="PS50977"/>
    </source>
</evidence>
<protein>
    <submittedName>
        <fullName evidence="6">TetR/AcrR family transcriptional regulator</fullName>
    </submittedName>
</protein>
<feature type="DNA-binding region" description="H-T-H motif" evidence="4">
    <location>
        <begin position="34"/>
        <end position="53"/>
    </location>
</feature>
<keyword evidence="1" id="KW-0805">Transcription regulation</keyword>
<dbReference type="RefSeq" id="WP_235056226.1">
    <property type="nucleotide sequence ID" value="NZ_JAKFHA010000025.1"/>
</dbReference>
<gene>
    <name evidence="6" type="ORF">LZ495_30765</name>
</gene>
<name>A0AA41Q4U1_9ACTN</name>
<dbReference type="InterPro" id="IPR036271">
    <property type="entry name" value="Tet_transcr_reg_TetR-rel_C_sf"/>
</dbReference>
<evidence type="ECO:0000256" key="1">
    <source>
        <dbReference type="ARBA" id="ARBA00023015"/>
    </source>
</evidence>
<keyword evidence="3" id="KW-0804">Transcription</keyword>
<dbReference type="Proteomes" id="UP001165378">
    <property type="component" value="Unassembled WGS sequence"/>
</dbReference>
<dbReference type="SUPFAM" id="SSF46689">
    <property type="entry name" value="Homeodomain-like"/>
    <property type="match status" value="1"/>
</dbReference>
<comment type="caution">
    <text evidence="6">The sequence shown here is derived from an EMBL/GenBank/DDBJ whole genome shotgun (WGS) entry which is preliminary data.</text>
</comment>
<dbReference type="InterPro" id="IPR050109">
    <property type="entry name" value="HTH-type_TetR-like_transc_reg"/>
</dbReference>
<evidence type="ECO:0000256" key="2">
    <source>
        <dbReference type="ARBA" id="ARBA00023125"/>
    </source>
</evidence>
<evidence type="ECO:0000313" key="6">
    <source>
        <dbReference type="EMBL" id="MCF2531574.1"/>
    </source>
</evidence>
<reference evidence="6" key="1">
    <citation type="submission" date="2022-01" db="EMBL/GenBank/DDBJ databases">
        <title>Genome-Based Taxonomic Classification of the Phylum Actinobacteria.</title>
        <authorList>
            <person name="Gao Y."/>
        </authorList>
    </citation>
    <scope>NUCLEOTIDE SEQUENCE</scope>
    <source>
        <strain evidence="6">KLBMP 8922</strain>
    </source>
</reference>
<dbReference type="PROSITE" id="PS50977">
    <property type="entry name" value="HTH_TETR_2"/>
    <property type="match status" value="1"/>
</dbReference>
<evidence type="ECO:0000256" key="4">
    <source>
        <dbReference type="PROSITE-ProRule" id="PRU00335"/>
    </source>
</evidence>
<dbReference type="Gene3D" id="1.10.357.10">
    <property type="entry name" value="Tetracycline Repressor, domain 2"/>
    <property type="match status" value="1"/>
</dbReference>
<dbReference type="AlphaFoldDB" id="A0AA41Q4U1"/>
<sequence length="194" mass="21279">MAKRGPYEKGEAKRREVLLAALEIFATEGYRGTSLRKVAARCDLSLAGLMHYFASKEDMLTQVLRMRDEAANTPRTAEHSVQDHLATIRNNSSTPGLVELFVSMAAAAGDPEHPAHAFYAERYPVVREHAARLLQTAMDEGRMSTAVPADRAAVMLLSVADGVQLQWLVDRSIDMEQPIVDALALLGYRAGEAN</sequence>
<keyword evidence="7" id="KW-1185">Reference proteome</keyword>
<dbReference type="PRINTS" id="PR00455">
    <property type="entry name" value="HTHTETR"/>
</dbReference>
<dbReference type="GO" id="GO:0003700">
    <property type="term" value="F:DNA-binding transcription factor activity"/>
    <property type="evidence" value="ECO:0007669"/>
    <property type="project" value="TreeGrafter"/>
</dbReference>
<organism evidence="6 7">
    <name type="scientific">Yinghuangia soli</name>
    <dbReference type="NCBI Taxonomy" id="2908204"/>
    <lineage>
        <taxon>Bacteria</taxon>
        <taxon>Bacillati</taxon>
        <taxon>Actinomycetota</taxon>
        <taxon>Actinomycetes</taxon>
        <taxon>Kitasatosporales</taxon>
        <taxon>Streptomycetaceae</taxon>
        <taxon>Yinghuangia</taxon>
    </lineage>
</organism>